<organism evidence="1">
    <name type="scientific">Streptococcus salivarius</name>
    <dbReference type="NCBI Taxonomy" id="1304"/>
    <lineage>
        <taxon>Bacteria</taxon>
        <taxon>Bacillati</taxon>
        <taxon>Bacillota</taxon>
        <taxon>Bacilli</taxon>
        <taxon>Lactobacillales</taxon>
        <taxon>Streptococcaceae</taxon>
        <taxon>Streptococcus</taxon>
    </lineage>
</organism>
<protein>
    <submittedName>
        <fullName evidence="1">Uncharacterized protein</fullName>
    </submittedName>
</protein>
<accession>A0A2U7MTB3</accession>
<dbReference type="AlphaFoldDB" id="A0A2U7MTB3"/>
<sequence length="150" mass="17739">MKHLMMTVVTVLTLGATMTMVKADTYQSGRDADIMRERGQVWNYSEVKREPQLANYNTDGRYLSEATNFDLYNFVREYKTSDEIRRIWNPKKDESVIHDKDSYSIDDGHKVYNFDSFAYQLPESTDFGKLSYIGHFQLEDGTIYRYWKQP</sequence>
<dbReference type="EMBL" id="KY347796">
    <property type="protein sequence ID" value="ART41129.1"/>
    <property type="molecule type" value="Genomic_DNA"/>
</dbReference>
<evidence type="ECO:0000313" key="1">
    <source>
        <dbReference type="EMBL" id="ART41129.1"/>
    </source>
</evidence>
<reference evidence="1" key="1">
    <citation type="submission" date="2016-12" db="EMBL/GenBank/DDBJ databases">
        <title>Genetic organization of Streptococcus salivarius 24SMBc blp-like bacteriocin locus involved in streptococcal antagonistic activity in the human nasopharynx.</title>
        <authorList>
            <person name="Santagati M."/>
            <person name="Scillato M."/>
            <person name="Stefani S."/>
        </authorList>
    </citation>
    <scope>NUCLEOTIDE SEQUENCE</scope>
    <source>
        <strain evidence="1">24SMBc</strain>
    </source>
</reference>
<dbReference type="RefSeq" id="WP_225791423.1">
    <property type="nucleotide sequence ID" value="NZ_CP020451.2"/>
</dbReference>
<proteinExistence type="predicted"/>
<name>A0A2U7MTB3_STRSL</name>